<accession>D8M4Y7</accession>
<evidence type="ECO:0000256" key="1">
    <source>
        <dbReference type="SAM" id="MobiDB-lite"/>
    </source>
</evidence>
<feature type="compositionally biased region" description="Basic residues" evidence="1">
    <location>
        <begin position="175"/>
        <end position="187"/>
    </location>
</feature>
<organism evidence="2">
    <name type="scientific">Blastocystis hominis</name>
    <dbReference type="NCBI Taxonomy" id="12968"/>
    <lineage>
        <taxon>Eukaryota</taxon>
        <taxon>Sar</taxon>
        <taxon>Stramenopiles</taxon>
        <taxon>Bigyra</taxon>
        <taxon>Opalozoa</taxon>
        <taxon>Opalinata</taxon>
        <taxon>Blastocystidae</taxon>
        <taxon>Blastocystis</taxon>
    </lineage>
</organism>
<dbReference type="RefSeq" id="XP_012897174.1">
    <property type="nucleotide sequence ID" value="XM_013041720.1"/>
</dbReference>
<reference evidence="2" key="1">
    <citation type="submission" date="2010-02" db="EMBL/GenBank/DDBJ databases">
        <title>Sequencing and annotation of the Blastocystis hominis genome.</title>
        <authorList>
            <person name="Wincker P."/>
        </authorList>
    </citation>
    <scope>NUCLEOTIDE SEQUENCE</scope>
    <source>
        <strain evidence="2">Singapore isolate B</strain>
    </source>
</reference>
<evidence type="ECO:0000313" key="3">
    <source>
        <dbReference type="Proteomes" id="UP000008312"/>
    </source>
</evidence>
<protein>
    <submittedName>
        <fullName evidence="2">Uncharacterized protein</fullName>
    </submittedName>
</protein>
<dbReference type="GeneID" id="24920174"/>
<dbReference type="InParanoid" id="D8M4Y7"/>
<evidence type="ECO:0000313" key="2">
    <source>
        <dbReference type="EMBL" id="CBK23126.2"/>
    </source>
</evidence>
<dbReference type="Proteomes" id="UP000008312">
    <property type="component" value="Unassembled WGS sequence"/>
</dbReference>
<proteinExistence type="predicted"/>
<dbReference type="AlphaFoldDB" id="D8M4Y7"/>
<gene>
    <name evidence="2" type="ORF">GSBLH_T00003051001</name>
</gene>
<feature type="region of interest" description="Disordered" evidence="1">
    <location>
        <begin position="157"/>
        <end position="222"/>
    </location>
</feature>
<sequence>MTNSRISVCGAFVGCRPSAGRFLHVHKRAVSERLSLSVPYRRPCTPFIHSFIHSFIQNPIIQFIHSFIQNPIIQFIHSLTHSLICVEVWRHPCQHYRSPKQRSPASRAADRFSPLRPLRYLQCHRRDRRAPRLERSLQRVRLCSAFHPTRFHHRYHRSHPLSLYSPTERPPSSPRTRHRSLHSQRVPHRAELPFHRDSDRSEQQREVGVPQADRSARLSDPDRLLCSSGARLSESIPLHPHQIQHDRKRRRFRLVVHAGPHAH</sequence>
<dbReference type="EMBL" id="FN668655">
    <property type="protein sequence ID" value="CBK23126.2"/>
    <property type="molecule type" value="Genomic_DNA"/>
</dbReference>
<name>D8M4Y7_BLAHO</name>
<feature type="compositionally biased region" description="Basic and acidic residues" evidence="1">
    <location>
        <begin position="188"/>
        <end position="205"/>
    </location>
</feature>
<keyword evidence="3" id="KW-1185">Reference proteome</keyword>